<dbReference type="HOGENOM" id="CLU_1452243_0_0_7"/>
<dbReference type="RefSeq" id="WP_014259164.1">
    <property type="nucleotide sequence ID" value="NC_016629.1"/>
</dbReference>
<keyword evidence="1" id="KW-0812">Transmembrane</keyword>
<evidence type="ECO:0000313" key="3">
    <source>
        <dbReference type="Proteomes" id="UP000007844"/>
    </source>
</evidence>
<keyword evidence="1" id="KW-0472">Membrane</keyword>
<dbReference type="eggNOG" id="ENOG50317WI">
    <property type="taxonomic scope" value="Bacteria"/>
</dbReference>
<keyword evidence="1" id="KW-1133">Transmembrane helix</keyword>
<proteinExistence type="predicted"/>
<dbReference type="AlphaFoldDB" id="F3YWG3"/>
<accession>F3YWG3</accession>
<keyword evidence="3" id="KW-1185">Reference proteome</keyword>
<organism evidence="2 3">
    <name type="scientific">Desulfocurvibacter africanus subsp. africanus str. Walvis Bay</name>
    <dbReference type="NCBI Taxonomy" id="690850"/>
    <lineage>
        <taxon>Bacteria</taxon>
        <taxon>Pseudomonadati</taxon>
        <taxon>Thermodesulfobacteriota</taxon>
        <taxon>Desulfovibrionia</taxon>
        <taxon>Desulfovibrionales</taxon>
        <taxon>Desulfovibrionaceae</taxon>
        <taxon>Desulfocurvibacter</taxon>
    </lineage>
</organism>
<feature type="transmembrane region" description="Helical" evidence="1">
    <location>
        <begin position="21"/>
        <end position="41"/>
    </location>
</feature>
<feature type="transmembrane region" description="Helical" evidence="1">
    <location>
        <begin position="47"/>
        <end position="70"/>
    </location>
</feature>
<protein>
    <recommendedName>
        <fullName evidence="4">Bacterial Pleckstrin homology domain-containing protein</fullName>
    </recommendedName>
</protein>
<name>F3YWG3_DESAF</name>
<gene>
    <name evidence="2" type="ORF">Desaf_1001</name>
</gene>
<dbReference type="STRING" id="690850.Desaf_1001"/>
<dbReference type="KEGG" id="daf:Desaf_1001"/>
<sequence>MNQDEKTLQPPAEFPVGMPPLVVIFFLLFAVLVGGVTTWFFQGGMYTSGVVMLIMFIPLLLISHYVLYVVPGRARIMAGTDGVLAMADPFVHKAMLAQEVKQAFLSNLKRDQDVALVEKQSGMSFGPYRAGQYLLPTGATAMVLTRQHRVLCLYDGDTYLIVGPADLDGLVAKVEEILGRPVAEVG</sequence>
<dbReference type="EMBL" id="CP003221">
    <property type="protein sequence ID" value="EGJ49349.1"/>
    <property type="molecule type" value="Genomic_DNA"/>
</dbReference>
<evidence type="ECO:0000313" key="2">
    <source>
        <dbReference type="EMBL" id="EGJ49349.1"/>
    </source>
</evidence>
<evidence type="ECO:0008006" key="4">
    <source>
        <dbReference type="Google" id="ProtNLM"/>
    </source>
</evidence>
<dbReference type="Proteomes" id="UP000007844">
    <property type="component" value="Chromosome"/>
</dbReference>
<evidence type="ECO:0000256" key="1">
    <source>
        <dbReference type="SAM" id="Phobius"/>
    </source>
</evidence>
<reference evidence="2 3" key="1">
    <citation type="journal article" date="2011" name="J. Bacteriol.">
        <title>Genome sequence of the mercury-methylating and pleomorphic Desulfovibrio africanus Strain Walvis Bay.</title>
        <authorList>
            <person name="Brown S.D."/>
            <person name="Wall J.D."/>
            <person name="Kucken A.M."/>
            <person name="Gilmour C.C."/>
            <person name="Podar M."/>
            <person name="Brandt C.C."/>
            <person name="Teshima H."/>
            <person name="Detter J.C."/>
            <person name="Han C.S."/>
            <person name="Land M.L."/>
            <person name="Lucas S."/>
            <person name="Han J."/>
            <person name="Pennacchio L."/>
            <person name="Nolan M."/>
            <person name="Pitluck S."/>
            <person name="Woyke T."/>
            <person name="Goodwin L."/>
            <person name="Palumbo A.V."/>
            <person name="Elias D.A."/>
        </authorList>
    </citation>
    <scope>NUCLEOTIDE SEQUENCE [LARGE SCALE GENOMIC DNA]</scope>
    <source>
        <strain evidence="2 3">Walvis Bay</strain>
    </source>
</reference>